<dbReference type="GO" id="GO:0051607">
    <property type="term" value="P:defense response to virus"/>
    <property type="evidence" value="ECO:0007669"/>
    <property type="project" value="UniProtKB-KW"/>
</dbReference>
<dbReference type="AlphaFoldDB" id="A0A2K9EN90"/>
<keyword evidence="4" id="KW-1185">Reference proteome</keyword>
<evidence type="ECO:0000256" key="1">
    <source>
        <dbReference type="ARBA" id="ARBA00023118"/>
    </source>
</evidence>
<organism evidence="3 4">
    <name type="scientific">Acetivibrio saccincola</name>
    <dbReference type="NCBI Taxonomy" id="1677857"/>
    <lineage>
        <taxon>Bacteria</taxon>
        <taxon>Bacillati</taxon>
        <taxon>Bacillota</taxon>
        <taxon>Clostridia</taxon>
        <taxon>Eubacteriales</taxon>
        <taxon>Oscillospiraceae</taxon>
        <taxon>Acetivibrio</taxon>
    </lineage>
</organism>
<accession>A0A2K9EN90</accession>
<sequence length="529" mass="61192">MYKYLQFDIEALDNLKLGKFERDANNEYTYSYIPGSVVKGAVVWDIASKKGEVPTEILNGDTIFYNAYPLINDMPAIPMMQGYVGDKQEIRGNKETITIKHSFSADIGENVIPYRNYEFVAVDKDDPSKVYGYNTPKTENLHINKRDSKDNDTKIFRYEAIKKGEFFRGYIRVNEKYADDVMGILKNEIMYFGGSRGSGYGKCRISNIKYISQVCQYESDFDIKKDLYIYFLSDAILYYNGKVNTYIPVNILKEKLGIKGKCEYIDSYSGLNMSATYNSLYNTNTVCYTAVSKGTVLKYQVEEEINPEKIKELVNSGVGIRKEDGNGQIAVLGKIQDTLTVLKKDKDEDKGKSNVKLENEDKKLINNILKNIFIKRSDLEVKRLVLSLIKEKDTPKGSLQSQIGKLLNIFENGVYKSEEEFIEHLKNYLGHIQDRRGKEIWQRLNKYSVYCSTSEYKIERISIQKMLLDFLENNKNPIFEALENIQREGIRVGGFKFPNENEGKKVLYDLKMKFFIVFFEYCIRTKEVK</sequence>
<evidence type="ECO:0000313" key="4">
    <source>
        <dbReference type="Proteomes" id="UP000233534"/>
    </source>
</evidence>
<gene>
    <name evidence="3" type="ORF">HVS_05035</name>
</gene>
<dbReference type="KEGG" id="hsc:HVS_05035"/>
<dbReference type="InterPro" id="IPR005537">
    <property type="entry name" value="RAMP_III_fam"/>
</dbReference>
<name>A0A2K9EN90_9FIRM</name>
<proteinExistence type="predicted"/>
<dbReference type="RefSeq" id="WP_101299791.1">
    <property type="nucleotide sequence ID" value="NZ_CP025197.1"/>
</dbReference>
<dbReference type="Pfam" id="PF03787">
    <property type="entry name" value="RAMPs"/>
    <property type="match status" value="1"/>
</dbReference>
<evidence type="ECO:0000259" key="2">
    <source>
        <dbReference type="Pfam" id="PF03787"/>
    </source>
</evidence>
<keyword evidence="1" id="KW-0051">Antiviral defense</keyword>
<dbReference type="Proteomes" id="UP000233534">
    <property type="component" value="Chromosome"/>
</dbReference>
<reference evidence="3 4" key="1">
    <citation type="submission" date="2017-12" db="EMBL/GenBank/DDBJ databases">
        <title>Complete genome sequence of Herbivorax saccincola GGR1, a novel Cellulosome-producing hydrolytic bacterium in a thermophilic biogas plant, established by Illumina and Nanopore MinION sequencing.</title>
        <authorList>
            <person name="Pechtl A."/>
            <person name="Ruckert C."/>
            <person name="Koeck D.E."/>
            <person name="Maus I."/>
            <person name="Winkler A."/>
            <person name="Kalinowski J."/>
            <person name="Puhler A."/>
            <person name="Schwarz W.W."/>
            <person name="Zverlov V.V."/>
            <person name="Schluter A."/>
            <person name="Liebl W."/>
        </authorList>
    </citation>
    <scope>NUCLEOTIDE SEQUENCE [LARGE SCALE GENOMIC DNA]</scope>
    <source>
        <strain evidence="4">SR1</strain>
    </source>
</reference>
<feature type="domain" description="CRISPR type III-associated protein" evidence="2">
    <location>
        <begin position="21"/>
        <end position="204"/>
    </location>
</feature>
<dbReference type="EMBL" id="CP025197">
    <property type="protein sequence ID" value="AUG56940.1"/>
    <property type="molecule type" value="Genomic_DNA"/>
</dbReference>
<protein>
    <submittedName>
        <fullName evidence="3">RAMP superfamily protein</fullName>
    </submittedName>
</protein>
<evidence type="ECO:0000313" key="3">
    <source>
        <dbReference type="EMBL" id="AUG56940.1"/>
    </source>
</evidence>